<name>A0ABN3ZDB7_BACA1</name>
<reference evidence="2 3" key="1">
    <citation type="journal article" date="2011" name="Front. Microbiol.">
        <title>Genomic signatures of strain selection and enhancement in Bacillus atrophaeus var. globigii, a historical biowarfare simulant.</title>
        <authorList>
            <person name="Gibbons H.S."/>
            <person name="Broomall S.M."/>
            <person name="McNew L.A."/>
            <person name="Daligault H."/>
            <person name="Chapman C."/>
            <person name="Bruce D."/>
            <person name="Karavis M."/>
            <person name="Krepps M."/>
            <person name="McGregor P.A."/>
            <person name="Hong C."/>
            <person name="Park K.H."/>
            <person name="Akmal A."/>
            <person name="Feldman A."/>
            <person name="Lin J.S."/>
            <person name="Chang W.E."/>
            <person name="Higgs B.W."/>
            <person name="Demirev P."/>
            <person name="Lindquist J."/>
            <person name="Liem A."/>
            <person name="Fochler E."/>
            <person name="Read T.D."/>
            <person name="Tapia R."/>
            <person name="Johnson S."/>
            <person name="Bishop-Lilly K.A."/>
            <person name="Detter C."/>
            <person name="Han C."/>
            <person name="Sozhamannan S."/>
            <person name="Rosenzweig C.N."/>
            <person name="Skowronski E.W."/>
        </authorList>
    </citation>
    <scope>NUCLEOTIDE SEQUENCE [LARGE SCALE GENOMIC DNA]</scope>
    <source>
        <strain evidence="2 3">1942</strain>
    </source>
</reference>
<evidence type="ECO:0000313" key="2">
    <source>
        <dbReference type="EMBL" id="ADP33562.1"/>
    </source>
</evidence>
<gene>
    <name evidence="2" type="ordered locus">BATR1942_13175</name>
</gene>
<sequence length="41" mass="4425">MNWNLSNKTESSAALAPGASKTGGWSQSEKFEEKHSSLTLN</sequence>
<feature type="compositionally biased region" description="Polar residues" evidence="1">
    <location>
        <begin position="1"/>
        <end position="12"/>
    </location>
</feature>
<dbReference type="EMBL" id="CP002207">
    <property type="protein sequence ID" value="ADP33562.1"/>
    <property type="molecule type" value="Genomic_DNA"/>
</dbReference>
<evidence type="ECO:0000256" key="1">
    <source>
        <dbReference type="SAM" id="MobiDB-lite"/>
    </source>
</evidence>
<feature type="region of interest" description="Disordered" evidence="1">
    <location>
        <begin position="1"/>
        <end position="41"/>
    </location>
</feature>
<proteinExistence type="predicted"/>
<organism evidence="2 3">
    <name type="scientific">Bacillus atrophaeus (strain 1942)</name>
    <dbReference type="NCBI Taxonomy" id="720555"/>
    <lineage>
        <taxon>Bacteria</taxon>
        <taxon>Bacillati</taxon>
        <taxon>Bacillota</taxon>
        <taxon>Bacilli</taxon>
        <taxon>Bacillales</taxon>
        <taxon>Bacillaceae</taxon>
        <taxon>Bacillus</taxon>
    </lineage>
</organism>
<feature type="compositionally biased region" description="Basic and acidic residues" evidence="1">
    <location>
        <begin position="29"/>
        <end position="41"/>
    </location>
</feature>
<keyword evidence="3" id="KW-1185">Reference proteome</keyword>
<evidence type="ECO:0000313" key="3">
    <source>
        <dbReference type="Proteomes" id="UP000006867"/>
    </source>
</evidence>
<protein>
    <submittedName>
        <fullName evidence="2">Uncharacterized protein</fullName>
    </submittedName>
</protein>
<dbReference type="Proteomes" id="UP000006867">
    <property type="component" value="Chromosome"/>
</dbReference>
<accession>A0ABN3ZDB7</accession>